<evidence type="ECO:0000313" key="10">
    <source>
        <dbReference type="EMBL" id="EOR94522.1"/>
    </source>
</evidence>
<dbReference type="EMBL" id="AQPN01000084">
    <property type="protein sequence ID" value="EOR94522.1"/>
    <property type="molecule type" value="Genomic_DNA"/>
</dbReference>
<dbReference type="AlphaFoldDB" id="R9GRP4"/>
<comment type="subcellular location">
    <subcellularLocation>
        <location evidence="1">Cell membrane</location>
        <topology evidence="1">Multi-pass membrane protein</topology>
    </subcellularLocation>
</comment>
<evidence type="ECO:0000256" key="9">
    <source>
        <dbReference type="SAM" id="Phobius"/>
    </source>
</evidence>
<dbReference type="eggNOG" id="COG3781">
    <property type="taxonomic scope" value="Bacteria"/>
</dbReference>
<accession>R9GRP4</accession>
<organism evidence="10 11">
    <name type="scientific">Arcticibacter svalbardensis MN12-7</name>
    <dbReference type="NCBI Taxonomy" id="1150600"/>
    <lineage>
        <taxon>Bacteria</taxon>
        <taxon>Pseudomonadati</taxon>
        <taxon>Bacteroidota</taxon>
        <taxon>Sphingobacteriia</taxon>
        <taxon>Sphingobacteriales</taxon>
        <taxon>Sphingobacteriaceae</taxon>
        <taxon>Arcticibacter</taxon>
    </lineage>
</organism>
<evidence type="ECO:0000256" key="8">
    <source>
        <dbReference type="ARBA" id="ARBA00034708"/>
    </source>
</evidence>
<evidence type="ECO:0000256" key="4">
    <source>
        <dbReference type="ARBA" id="ARBA00022692"/>
    </source>
</evidence>
<evidence type="ECO:0000256" key="2">
    <source>
        <dbReference type="ARBA" id="ARBA00022448"/>
    </source>
</evidence>
<reference evidence="10 11" key="1">
    <citation type="journal article" date="2013" name="Genome Announc.">
        <title>Draft Genome Sequence of Arcticibacter svalbardensis Strain MN12-7T, a Member of the Family Sphingobacteriaceae Isolated from an Arctic Soil Sample.</title>
        <authorList>
            <person name="Shivaji S."/>
            <person name="Ara S."/>
            <person name="Prasad S."/>
            <person name="Manasa B.P."/>
            <person name="Begum Z."/>
            <person name="Singh A."/>
            <person name="Kumar Pinnaka A."/>
        </authorList>
    </citation>
    <scope>NUCLEOTIDE SEQUENCE [LARGE SCALE GENOMIC DNA]</scope>
    <source>
        <strain evidence="10 11">MN12-7</strain>
    </source>
</reference>
<sequence>MEFGINFSFPNGEVGMIGTALSILMGFRVNSAYERWWEARTIWGSIVNNSRSLAREVIGFTSSGDHASPDAQQMIHRQIAFVQATTRQLRRQQGAIFLRTLVSNKEYSILDKKQHLPNALLLLHMQQLKELYEKKQITDFVFVQLETILTELTNNLGQAERIKNTPFPVPYSYFSFILVHIFACFFPFGMVEELGYLTIPISLIVTFIFLVIEQIAVEIQDPFASKDNDTPMTTISKSIEINLREMLGEEDLPIQITPKTGVLM</sequence>
<evidence type="ECO:0000256" key="1">
    <source>
        <dbReference type="ARBA" id="ARBA00004651"/>
    </source>
</evidence>
<feature type="transmembrane region" description="Helical" evidence="9">
    <location>
        <begin position="171"/>
        <end position="188"/>
    </location>
</feature>
<comment type="similarity">
    <text evidence="8">Belongs to the anion channel-forming bestrophin (TC 1.A.46) family.</text>
</comment>
<keyword evidence="2" id="KW-0813">Transport</keyword>
<keyword evidence="11" id="KW-1185">Reference proteome</keyword>
<protein>
    <recommendedName>
        <fullName evidence="12">Bestrophin, RFP-TM, chloride channel</fullName>
    </recommendedName>
</protein>
<dbReference type="Pfam" id="PF25539">
    <property type="entry name" value="Bestrophin_2"/>
    <property type="match status" value="1"/>
</dbReference>
<dbReference type="GO" id="GO:0005254">
    <property type="term" value="F:chloride channel activity"/>
    <property type="evidence" value="ECO:0007669"/>
    <property type="project" value="InterPro"/>
</dbReference>
<dbReference type="STRING" id="1150600.ADIARSV_2368"/>
<dbReference type="GO" id="GO:0005886">
    <property type="term" value="C:plasma membrane"/>
    <property type="evidence" value="ECO:0007669"/>
    <property type="project" value="UniProtKB-SubCell"/>
</dbReference>
<keyword evidence="6" id="KW-0406">Ion transport</keyword>
<keyword evidence="7 9" id="KW-0472">Membrane</keyword>
<keyword evidence="4 9" id="KW-0812">Transmembrane</keyword>
<dbReference type="PANTHER" id="PTHR33281">
    <property type="entry name" value="UPF0187 PROTEIN YNEE"/>
    <property type="match status" value="1"/>
</dbReference>
<dbReference type="PATRIC" id="fig|1150600.3.peg.2341"/>
<dbReference type="PANTHER" id="PTHR33281:SF19">
    <property type="entry name" value="VOLTAGE-DEPENDENT ANION CHANNEL-FORMING PROTEIN YNEE"/>
    <property type="match status" value="1"/>
</dbReference>
<dbReference type="InterPro" id="IPR044669">
    <property type="entry name" value="YneE/VCCN1/2-like"/>
</dbReference>
<comment type="caution">
    <text evidence="10">The sequence shown here is derived from an EMBL/GenBank/DDBJ whole genome shotgun (WGS) entry which is preliminary data.</text>
</comment>
<proteinExistence type="inferred from homology"/>
<keyword evidence="3" id="KW-1003">Cell membrane</keyword>
<evidence type="ECO:0000256" key="7">
    <source>
        <dbReference type="ARBA" id="ARBA00023136"/>
    </source>
</evidence>
<evidence type="ECO:0008006" key="12">
    <source>
        <dbReference type="Google" id="ProtNLM"/>
    </source>
</evidence>
<keyword evidence="5 9" id="KW-1133">Transmembrane helix</keyword>
<dbReference type="Proteomes" id="UP000014174">
    <property type="component" value="Unassembled WGS sequence"/>
</dbReference>
<evidence type="ECO:0000256" key="3">
    <source>
        <dbReference type="ARBA" id="ARBA00022475"/>
    </source>
</evidence>
<gene>
    <name evidence="10" type="ORF">ADIARSV_2368</name>
</gene>
<feature type="transmembrane region" description="Helical" evidence="9">
    <location>
        <begin position="194"/>
        <end position="212"/>
    </location>
</feature>
<evidence type="ECO:0000313" key="11">
    <source>
        <dbReference type="Proteomes" id="UP000014174"/>
    </source>
</evidence>
<name>R9GRP4_9SPHI</name>
<evidence type="ECO:0000256" key="6">
    <source>
        <dbReference type="ARBA" id="ARBA00023065"/>
    </source>
</evidence>
<evidence type="ECO:0000256" key="5">
    <source>
        <dbReference type="ARBA" id="ARBA00022989"/>
    </source>
</evidence>